<feature type="transmembrane region" description="Helical" evidence="2">
    <location>
        <begin position="160"/>
        <end position="182"/>
    </location>
</feature>
<feature type="transmembrane region" description="Helical" evidence="2">
    <location>
        <begin position="241"/>
        <end position="260"/>
    </location>
</feature>
<name>A0A7L4ZNH8_9FLAO</name>
<gene>
    <name evidence="3" type="ORF">IMCC3317_34340</name>
</gene>
<evidence type="ECO:0000313" key="4">
    <source>
        <dbReference type="Proteomes" id="UP000464657"/>
    </source>
</evidence>
<evidence type="ECO:0000256" key="1">
    <source>
        <dbReference type="SAM" id="Coils"/>
    </source>
</evidence>
<accession>A0A7L4ZNH8</accession>
<organism evidence="3 4">
    <name type="scientific">Kordia antarctica</name>
    <dbReference type="NCBI Taxonomy" id="1218801"/>
    <lineage>
        <taxon>Bacteria</taxon>
        <taxon>Pseudomonadati</taxon>
        <taxon>Bacteroidota</taxon>
        <taxon>Flavobacteriia</taxon>
        <taxon>Flavobacteriales</taxon>
        <taxon>Flavobacteriaceae</taxon>
        <taxon>Kordia</taxon>
    </lineage>
</organism>
<dbReference type="KEGG" id="kan:IMCC3317_34340"/>
<evidence type="ECO:0000256" key="2">
    <source>
        <dbReference type="SAM" id="Phobius"/>
    </source>
</evidence>
<dbReference type="EMBL" id="CP019288">
    <property type="protein sequence ID" value="QHI38050.1"/>
    <property type="molecule type" value="Genomic_DNA"/>
</dbReference>
<keyword evidence="4" id="KW-1185">Reference proteome</keyword>
<dbReference type="AlphaFoldDB" id="A0A7L4ZNH8"/>
<feature type="coiled-coil region" evidence="1">
    <location>
        <begin position="93"/>
        <end position="120"/>
    </location>
</feature>
<keyword evidence="2" id="KW-0812">Transmembrane</keyword>
<proteinExistence type="predicted"/>
<dbReference type="Proteomes" id="UP000464657">
    <property type="component" value="Chromosome"/>
</dbReference>
<keyword evidence="1" id="KW-0175">Coiled coil</keyword>
<keyword evidence="2" id="KW-1133">Transmembrane helix</keyword>
<protein>
    <submittedName>
        <fullName evidence="3">Uncharacterized protein</fullName>
    </submittedName>
</protein>
<sequence length="375" mass="43179">MKLFSKKADDSAKITTIVDRELSKHIEEKEIQYVNKYLKYAQKLSVQKFNELPPTARISNYITGLVLDFQKLVDYTDQRLNGSLHQAKGGSDIANMKAEALELDRKIDETQDALNILNARFDSEAKQYKSTIKRWKMVLWILYFLAGFEILANMEIYNMLGGGIVASISIAVISGIVVFYWAHLSNKCIRQFGKGNLKKQSLAGCLMAIPIFVIFYLFSSMRVDYLLALFPNMERIYSGSPIVPTLINFFAYLIATYLVYEYRPSVAVKNAYGKYQADVKSIENLEQKRYAYIAEKNTLEPKLRLRLLDYHNLLLLGKQKEQDITTRMLACFHEFKSELHLLSNGKCAFLFSTDEEDLPPLKLNYQTMNENTYLS</sequence>
<reference evidence="3 4" key="1">
    <citation type="journal article" date="2013" name="Int. J. Syst. Evol. Microbiol.">
        <title>Kordia antarctica sp. nov., isolated from Antarctic seawater.</title>
        <authorList>
            <person name="Baek K."/>
            <person name="Choi A."/>
            <person name="Kang I."/>
            <person name="Lee K."/>
            <person name="Cho J.C."/>
        </authorList>
    </citation>
    <scope>NUCLEOTIDE SEQUENCE [LARGE SCALE GENOMIC DNA]</scope>
    <source>
        <strain evidence="3 4">IMCC3317</strain>
    </source>
</reference>
<evidence type="ECO:0000313" key="3">
    <source>
        <dbReference type="EMBL" id="QHI38050.1"/>
    </source>
</evidence>
<keyword evidence="2" id="KW-0472">Membrane</keyword>
<feature type="transmembrane region" description="Helical" evidence="2">
    <location>
        <begin position="137"/>
        <end position="154"/>
    </location>
</feature>
<feature type="transmembrane region" description="Helical" evidence="2">
    <location>
        <begin position="202"/>
        <end position="221"/>
    </location>
</feature>